<gene>
    <name evidence="5" type="ORF">MXMO3_02334</name>
</gene>
<dbReference type="Gene3D" id="3.40.50.2300">
    <property type="match status" value="2"/>
</dbReference>
<protein>
    <submittedName>
        <fullName evidence="5">NTD biosynthesis operon regulator NtdR</fullName>
    </submittedName>
</protein>
<dbReference type="PANTHER" id="PTHR30146">
    <property type="entry name" value="LACI-RELATED TRANSCRIPTIONAL REPRESSOR"/>
    <property type="match status" value="1"/>
</dbReference>
<keyword evidence="3" id="KW-0804">Transcription</keyword>
<dbReference type="PROSITE" id="PS50932">
    <property type="entry name" value="HTH_LACI_2"/>
    <property type="match status" value="1"/>
</dbReference>
<keyword evidence="1" id="KW-0805">Transcription regulation</keyword>
<evidence type="ECO:0000259" key="4">
    <source>
        <dbReference type="PROSITE" id="PS50932"/>
    </source>
</evidence>
<dbReference type="SUPFAM" id="SSF53822">
    <property type="entry name" value="Periplasmic binding protein-like I"/>
    <property type="match status" value="1"/>
</dbReference>
<dbReference type="Pfam" id="PF13377">
    <property type="entry name" value="Peripla_BP_3"/>
    <property type="match status" value="1"/>
</dbReference>
<dbReference type="SUPFAM" id="SSF47413">
    <property type="entry name" value="lambda repressor-like DNA-binding domains"/>
    <property type="match status" value="1"/>
</dbReference>
<evidence type="ECO:0000313" key="6">
    <source>
        <dbReference type="Proteomes" id="UP000258927"/>
    </source>
</evidence>
<dbReference type="Proteomes" id="UP000258927">
    <property type="component" value="Chromosome"/>
</dbReference>
<dbReference type="Gene3D" id="1.10.260.40">
    <property type="entry name" value="lambda repressor-like DNA-binding domains"/>
    <property type="match status" value="1"/>
</dbReference>
<keyword evidence="6" id="KW-1185">Reference proteome</keyword>
<dbReference type="InterPro" id="IPR046335">
    <property type="entry name" value="LacI/GalR-like_sensor"/>
</dbReference>
<organism evidence="5 6">
    <name type="scientific">Maritalea myrionectae</name>
    <dbReference type="NCBI Taxonomy" id="454601"/>
    <lineage>
        <taxon>Bacteria</taxon>
        <taxon>Pseudomonadati</taxon>
        <taxon>Pseudomonadota</taxon>
        <taxon>Alphaproteobacteria</taxon>
        <taxon>Hyphomicrobiales</taxon>
        <taxon>Devosiaceae</taxon>
        <taxon>Maritalea</taxon>
    </lineage>
</organism>
<dbReference type="Pfam" id="PF00356">
    <property type="entry name" value="LacI"/>
    <property type="match status" value="1"/>
</dbReference>
<dbReference type="PANTHER" id="PTHR30146:SF109">
    <property type="entry name" value="HTH-TYPE TRANSCRIPTIONAL REGULATOR GALS"/>
    <property type="match status" value="1"/>
</dbReference>
<dbReference type="KEGG" id="mmyr:MXMO3_02334"/>
<dbReference type="RefSeq" id="WP_117395960.1">
    <property type="nucleotide sequence ID" value="NZ_CP021330.1"/>
</dbReference>
<keyword evidence="2" id="KW-0238">DNA-binding</keyword>
<dbReference type="AlphaFoldDB" id="A0A2R4MFN1"/>
<dbReference type="CDD" id="cd06284">
    <property type="entry name" value="PBP1_LacI-like"/>
    <property type="match status" value="1"/>
</dbReference>
<evidence type="ECO:0000313" key="5">
    <source>
        <dbReference type="EMBL" id="AVX04847.1"/>
    </source>
</evidence>
<dbReference type="PROSITE" id="PS00356">
    <property type="entry name" value="HTH_LACI_1"/>
    <property type="match status" value="1"/>
</dbReference>
<evidence type="ECO:0000256" key="1">
    <source>
        <dbReference type="ARBA" id="ARBA00023015"/>
    </source>
</evidence>
<name>A0A2R4MFN1_9HYPH</name>
<sequence>MNGKSPKIQDVAKVAGVSTATVSRALSNPDLVSDKTRTTVLDAVAKTGYRVNRAAKNLRKRQSDAILALLPDLGNPFFSQILSGIESVFTTSDLSLLVSDTKGIREDNLLDYFMDMRADGMILLDGAIPRNILSQLQSSSFGNRIIFACEWKPEFDFPSVRSDNFGGAVQAIEHLYGLGHRKIGHISGPRNNVLTKERLRGVEAAMADLELPINREFFIDGGAFSLDAGAQAARSFMEMSDRPTAIACGSDLIAMGFISEISRRGLKVPDDISVVGFDDIEIAGSYIPSLTTIRQNRTQIGVLAASYLLDQIANRVTDNAAQVQEVGVKLIARQSTAAP</sequence>
<accession>A0A2R4MFN1</accession>
<feature type="domain" description="HTH lacI-type" evidence="4">
    <location>
        <begin position="6"/>
        <end position="60"/>
    </location>
</feature>
<dbReference type="CDD" id="cd01392">
    <property type="entry name" value="HTH_LacI"/>
    <property type="match status" value="1"/>
</dbReference>
<proteinExistence type="predicted"/>
<reference evidence="5 6" key="1">
    <citation type="submission" date="2017-05" db="EMBL/GenBank/DDBJ databases">
        <title>Genome Analysis of Maritalea myrionectae HL2708#5.</title>
        <authorList>
            <consortium name="Cotde Inc.-PKNU"/>
            <person name="Jang D."/>
            <person name="Oh H.-M."/>
        </authorList>
    </citation>
    <scope>NUCLEOTIDE SEQUENCE [LARGE SCALE GENOMIC DNA]</scope>
    <source>
        <strain evidence="5 6">HL2708#5</strain>
    </source>
</reference>
<dbReference type="InterPro" id="IPR010982">
    <property type="entry name" value="Lambda_DNA-bd_dom_sf"/>
</dbReference>
<dbReference type="InterPro" id="IPR028082">
    <property type="entry name" value="Peripla_BP_I"/>
</dbReference>
<dbReference type="EMBL" id="CP021330">
    <property type="protein sequence ID" value="AVX04847.1"/>
    <property type="molecule type" value="Genomic_DNA"/>
</dbReference>
<dbReference type="SMART" id="SM00354">
    <property type="entry name" value="HTH_LACI"/>
    <property type="match status" value="1"/>
</dbReference>
<dbReference type="InterPro" id="IPR000843">
    <property type="entry name" value="HTH_LacI"/>
</dbReference>
<dbReference type="GO" id="GO:0003700">
    <property type="term" value="F:DNA-binding transcription factor activity"/>
    <property type="evidence" value="ECO:0007669"/>
    <property type="project" value="TreeGrafter"/>
</dbReference>
<dbReference type="GO" id="GO:0000976">
    <property type="term" value="F:transcription cis-regulatory region binding"/>
    <property type="evidence" value="ECO:0007669"/>
    <property type="project" value="TreeGrafter"/>
</dbReference>
<dbReference type="STRING" id="1122213.GCA_000423365_02653"/>
<evidence type="ECO:0000256" key="3">
    <source>
        <dbReference type="ARBA" id="ARBA00023163"/>
    </source>
</evidence>
<evidence type="ECO:0000256" key="2">
    <source>
        <dbReference type="ARBA" id="ARBA00023125"/>
    </source>
</evidence>